<gene>
    <name evidence="1" type="ORF">QQ020_04520</name>
</gene>
<organism evidence="1 2">
    <name type="scientific">Agaribacillus aureus</name>
    <dbReference type="NCBI Taxonomy" id="3051825"/>
    <lineage>
        <taxon>Bacteria</taxon>
        <taxon>Pseudomonadati</taxon>
        <taxon>Bacteroidota</taxon>
        <taxon>Cytophagia</taxon>
        <taxon>Cytophagales</taxon>
        <taxon>Splendidivirgaceae</taxon>
        <taxon>Agaribacillus</taxon>
    </lineage>
</organism>
<comment type="caution">
    <text evidence="1">The sequence shown here is derived from an EMBL/GenBank/DDBJ whole genome shotgun (WGS) entry which is preliminary data.</text>
</comment>
<dbReference type="RefSeq" id="WP_346756632.1">
    <property type="nucleotide sequence ID" value="NZ_JAUJEB010000001.1"/>
</dbReference>
<dbReference type="Pfam" id="PF22550">
    <property type="entry name" value="CesT_Tir_1"/>
    <property type="match status" value="1"/>
</dbReference>
<name>A0ABT8L0M7_9BACT</name>
<proteinExistence type="predicted"/>
<evidence type="ECO:0000313" key="1">
    <source>
        <dbReference type="EMBL" id="MDN5211297.1"/>
    </source>
</evidence>
<keyword evidence="2" id="KW-1185">Reference proteome</keyword>
<dbReference type="InterPro" id="IPR054345">
    <property type="entry name" value="Tir-like"/>
</dbReference>
<evidence type="ECO:0000313" key="2">
    <source>
        <dbReference type="Proteomes" id="UP001172083"/>
    </source>
</evidence>
<dbReference type="EMBL" id="JAUJEB010000001">
    <property type="protein sequence ID" value="MDN5211297.1"/>
    <property type="molecule type" value="Genomic_DNA"/>
</dbReference>
<protein>
    <submittedName>
        <fullName evidence="1">CesT family type III secretion system chaperone</fullName>
    </submittedName>
</protein>
<dbReference type="Proteomes" id="UP001172083">
    <property type="component" value="Unassembled WGS sequence"/>
</dbReference>
<sequence length="131" mass="15073">MDNDFNKVKNYILELNYLITYENESDGVIAIEKETEGIKNLVLGIAEPLLIVEQFILEINKDNQDVYKSLLQKNRDIIHGAFVLDESGKKLIFRNTHELENLNLNEIEGTLNSLGLLLSEYSEELIKFSKN</sequence>
<accession>A0ABT8L0M7</accession>
<dbReference type="SUPFAM" id="SSF69635">
    <property type="entry name" value="Type III secretory system chaperone-like"/>
    <property type="match status" value="1"/>
</dbReference>
<dbReference type="Gene3D" id="3.30.1460.10">
    <property type="match status" value="1"/>
</dbReference>
<reference evidence="1" key="1">
    <citation type="submission" date="2023-06" db="EMBL/GenBank/DDBJ databases">
        <title>Genomic of Agaribacillus aureum.</title>
        <authorList>
            <person name="Wang G."/>
        </authorList>
    </citation>
    <scope>NUCLEOTIDE SEQUENCE</scope>
    <source>
        <strain evidence="1">BMA12</strain>
    </source>
</reference>